<name>A0A6J4KGN8_9BACT</name>
<reference evidence="2" key="1">
    <citation type="submission" date="2020-02" db="EMBL/GenBank/DDBJ databases">
        <authorList>
            <person name="Meier V. D."/>
        </authorList>
    </citation>
    <scope>NUCLEOTIDE SEQUENCE</scope>
    <source>
        <strain evidence="2">AVDCRST_MAG89</strain>
    </source>
</reference>
<organism evidence="2">
    <name type="scientific">uncultured Gemmatimonadota bacterium</name>
    <dbReference type="NCBI Taxonomy" id="203437"/>
    <lineage>
        <taxon>Bacteria</taxon>
        <taxon>Pseudomonadati</taxon>
        <taxon>Gemmatimonadota</taxon>
        <taxon>environmental samples</taxon>
    </lineage>
</organism>
<feature type="non-terminal residue" evidence="2">
    <location>
        <position position="1"/>
    </location>
</feature>
<accession>A0A6J4KGN8</accession>
<feature type="region of interest" description="Disordered" evidence="1">
    <location>
        <begin position="1"/>
        <end position="57"/>
    </location>
</feature>
<evidence type="ECO:0000313" key="2">
    <source>
        <dbReference type="EMBL" id="CAA9305589.1"/>
    </source>
</evidence>
<feature type="non-terminal residue" evidence="2">
    <location>
        <position position="57"/>
    </location>
</feature>
<feature type="compositionally biased region" description="Basic and acidic residues" evidence="1">
    <location>
        <begin position="45"/>
        <end position="57"/>
    </location>
</feature>
<proteinExistence type="predicted"/>
<evidence type="ECO:0000256" key="1">
    <source>
        <dbReference type="SAM" id="MobiDB-lite"/>
    </source>
</evidence>
<protein>
    <submittedName>
        <fullName evidence="2">Uncharacterized protein</fullName>
    </submittedName>
</protein>
<sequence length="57" mass="5940">EARRAGPLPGRVPAHRDHARLPGRAQRAAGGGHAPHPPHRRRGGRGTDDGGAGDRRG</sequence>
<dbReference type="EMBL" id="CADCTV010000170">
    <property type="protein sequence ID" value="CAA9305589.1"/>
    <property type="molecule type" value="Genomic_DNA"/>
</dbReference>
<gene>
    <name evidence="2" type="ORF">AVDCRST_MAG89-774</name>
</gene>
<dbReference type="AlphaFoldDB" id="A0A6J4KGN8"/>